<sequence>MLRNMRHGYVLMLCRNYVFEAITDEQRLCRVLCFPRPERGCCSQRLEVLRELGIEYLYSFGNLLIERGLRVVGKGHSAIVVLAKHNIVGVVGLKVRRIDSTRDSLESEARMLMLAENTDLVPKIFAFTRDFIVREYIDGSTLKHLIASAAEILLKKIFVKLIEAAFELDRIGIDIAEVSRPDAQVVFMCNDPEKPYFIDLGSARLSPWPTNVTRIISSLVRDCIGSQVFCKKWGEGRVRNLILLSRQYKKSLAEEVRRCILMQIINEIYDMN</sequence>
<evidence type="ECO:0000313" key="1">
    <source>
        <dbReference type="EMBL" id="HEM67939.1"/>
    </source>
</evidence>
<gene>
    <name evidence="1" type="ORF">ENO26_10320</name>
</gene>
<dbReference type="EMBL" id="DSEU01000070">
    <property type="protein sequence ID" value="HEM67939.1"/>
    <property type="molecule type" value="Genomic_DNA"/>
</dbReference>
<reference evidence="1" key="1">
    <citation type="journal article" date="2020" name="mSystems">
        <title>Genome- and Community-Level Interaction Insights into Carbon Utilization and Element Cycling Functions of Hydrothermarchaeota in Hydrothermal Sediment.</title>
        <authorList>
            <person name="Zhou Z."/>
            <person name="Liu Y."/>
            <person name="Xu W."/>
            <person name="Pan J."/>
            <person name="Luo Z.H."/>
            <person name="Li M."/>
        </authorList>
    </citation>
    <scope>NUCLEOTIDE SEQUENCE [LARGE SCALE GENOMIC DNA]</scope>
    <source>
        <strain evidence="1">SpSt-125</strain>
    </source>
</reference>
<dbReference type="AlphaFoldDB" id="A0A7J2U5U9"/>
<proteinExistence type="predicted"/>
<dbReference type="InterPro" id="IPR011009">
    <property type="entry name" value="Kinase-like_dom_sf"/>
</dbReference>
<evidence type="ECO:0008006" key="2">
    <source>
        <dbReference type="Google" id="ProtNLM"/>
    </source>
</evidence>
<organism evidence="1">
    <name type="scientific">Ignisphaera aggregans</name>
    <dbReference type="NCBI Taxonomy" id="334771"/>
    <lineage>
        <taxon>Archaea</taxon>
        <taxon>Thermoproteota</taxon>
        <taxon>Thermoprotei</taxon>
        <taxon>Desulfurococcales</taxon>
        <taxon>Desulfurococcaceae</taxon>
        <taxon>Ignisphaera</taxon>
    </lineage>
</organism>
<name>A0A7J2U5U9_9CREN</name>
<comment type="caution">
    <text evidence="1">The sequence shown here is derived from an EMBL/GenBank/DDBJ whole genome shotgun (WGS) entry which is preliminary data.</text>
</comment>
<protein>
    <recommendedName>
        <fullName evidence="2">Serine/threonine protein kinase</fullName>
    </recommendedName>
</protein>
<dbReference type="SUPFAM" id="SSF56112">
    <property type="entry name" value="Protein kinase-like (PK-like)"/>
    <property type="match status" value="1"/>
</dbReference>
<accession>A0A7J2U5U9</accession>